<dbReference type="PANTHER" id="PTHR43390:SF1">
    <property type="entry name" value="CHLOROPLAST PROCESSING PEPTIDASE"/>
    <property type="match status" value="1"/>
</dbReference>
<keyword evidence="11" id="KW-1185">Reference proteome</keyword>
<keyword evidence="7" id="KW-0472">Membrane</keyword>
<dbReference type="Proteomes" id="UP000653904">
    <property type="component" value="Unassembled WGS sequence"/>
</dbReference>
<dbReference type="EMBL" id="JACOOW010000004">
    <property type="protein sequence ID" value="MBC5655999.1"/>
    <property type="molecule type" value="Genomic_DNA"/>
</dbReference>
<feature type="active site" evidence="6">
    <location>
        <position position="111"/>
    </location>
</feature>
<feature type="active site" evidence="6">
    <location>
        <position position="64"/>
    </location>
</feature>
<dbReference type="EC" id="3.4.21.89" evidence="4 7"/>
<evidence type="ECO:0000313" key="10">
    <source>
        <dbReference type="EMBL" id="MBC5655999.1"/>
    </source>
</evidence>
<evidence type="ECO:0000256" key="1">
    <source>
        <dbReference type="ARBA" id="ARBA00000677"/>
    </source>
</evidence>
<dbReference type="SUPFAM" id="SSF51306">
    <property type="entry name" value="LexA/Signal peptidase"/>
    <property type="match status" value="1"/>
</dbReference>
<comment type="caution">
    <text evidence="10">The sequence shown here is derived from an EMBL/GenBank/DDBJ whole genome shotgun (WGS) entry which is preliminary data.</text>
</comment>
<dbReference type="PANTHER" id="PTHR43390">
    <property type="entry name" value="SIGNAL PEPTIDASE I"/>
    <property type="match status" value="1"/>
</dbReference>
<sequence length="203" mass="22961">MPEENDNASGTGNAAKSKKGKSRKEGFNLKDEVISWIQVLVAAAIIAFCVNHFIIANSEVPTSSMETTIMAGDRVIGSRLSYKFGDPQRGDIAIFIYPDDEAKGIKTYYVKRIIGMPGDTIDIVDGKVYLNGSDTPLDEPYLHEPMEPEEPQHYEVPDGCYFMLGDNRNYSNDARRWTHKYVKRDKLVAKVLFQYFPKIQKLN</sequence>
<evidence type="ECO:0000313" key="11">
    <source>
        <dbReference type="Proteomes" id="UP000653904"/>
    </source>
</evidence>
<dbReference type="AlphaFoldDB" id="A0AAW3X082"/>
<evidence type="ECO:0000256" key="4">
    <source>
        <dbReference type="ARBA" id="ARBA00013208"/>
    </source>
</evidence>
<dbReference type="Gene3D" id="2.10.109.10">
    <property type="entry name" value="Umud Fragment, subunit A"/>
    <property type="match status" value="1"/>
</dbReference>
<comment type="catalytic activity">
    <reaction evidence="1 7">
        <text>Cleavage of hydrophobic, N-terminal signal or leader sequences from secreted and periplasmic proteins.</text>
        <dbReference type="EC" id="3.4.21.89"/>
    </reaction>
</comment>
<organism evidence="10 11">
    <name type="scientific">Clostridium segne</name>
    <dbReference type="NCBI Taxonomy" id="2763038"/>
    <lineage>
        <taxon>Bacteria</taxon>
        <taxon>Bacillati</taxon>
        <taxon>Bacillota</taxon>
        <taxon>Clostridia</taxon>
        <taxon>Eubacteriales</taxon>
        <taxon>Clostridiaceae</taxon>
        <taxon>Clostridium</taxon>
    </lineage>
</organism>
<keyword evidence="7" id="KW-0812">Transmembrane</keyword>
<dbReference type="PRINTS" id="PR00727">
    <property type="entry name" value="LEADERPTASE"/>
</dbReference>
<evidence type="ECO:0000256" key="6">
    <source>
        <dbReference type="PIRSR" id="PIRSR600223-1"/>
    </source>
</evidence>
<dbReference type="InterPro" id="IPR019757">
    <property type="entry name" value="Pept_S26A_signal_pept_1_Lys-AS"/>
</dbReference>
<feature type="region of interest" description="Disordered" evidence="8">
    <location>
        <begin position="1"/>
        <end position="21"/>
    </location>
</feature>
<dbReference type="GO" id="GO:0004252">
    <property type="term" value="F:serine-type endopeptidase activity"/>
    <property type="evidence" value="ECO:0007669"/>
    <property type="project" value="InterPro"/>
</dbReference>
<dbReference type="InterPro" id="IPR036286">
    <property type="entry name" value="LexA/Signal_pep-like_sf"/>
</dbReference>
<evidence type="ECO:0000256" key="3">
    <source>
        <dbReference type="ARBA" id="ARBA00009370"/>
    </source>
</evidence>
<evidence type="ECO:0000256" key="8">
    <source>
        <dbReference type="SAM" id="MobiDB-lite"/>
    </source>
</evidence>
<keyword evidence="7" id="KW-1133">Transmembrane helix</keyword>
<comment type="similarity">
    <text evidence="3 7">Belongs to the peptidase S26 family.</text>
</comment>
<dbReference type="CDD" id="cd06530">
    <property type="entry name" value="S26_SPase_I"/>
    <property type="match status" value="1"/>
</dbReference>
<proteinExistence type="inferred from homology"/>
<dbReference type="InterPro" id="IPR000223">
    <property type="entry name" value="Pept_S26A_signal_pept_1"/>
</dbReference>
<dbReference type="PROSITE" id="PS00760">
    <property type="entry name" value="SPASE_I_2"/>
    <property type="match status" value="1"/>
</dbReference>
<name>A0AAW3X082_9CLOT</name>
<protein>
    <recommendedName>
        <fullName evidence="4 7">Signal peptidase I</fullName>
        <ecNumber evidence="4 7">3.4.21.89</ecNumber>
    </recommendedName>
</protein>
<dbReference type="NCBIfam" id="TIGR02227">
    <property type="entry name" value="sigpep_I_bact"/>
    <property type="match status" value="1"/>
</dbReference>
<dbReference type="GO" id="GO:0009003">
    <property type="term" value="F:signal peptidase activity"/>
    <property type="evidence" value="ECO:0007669"/>
    <property type="project" value="UniProtKB-EC"/>
</dbReference>
<feature type="transmembrane region" description="Helical" evidence="7">
    <location>
        <begin position="33"/>
        <end position="55"/>
    </location>
</feature>
<evidence type="ECO:0000256" key="5">
    <source>
        <dbReference type="ARBA" id="ARBA00022801"/>
    </source>
</evidence>
<dbReference type="GO" id="GO:0005886">
    <property type="term" value="C:plasma membrane"/>
    <property type="evidence" value="ECO:0007669"/>
    <property type="project" value="UniProtKB-SubCell"/>
</dbReference>
<dbReference type="InterPro" id="IPR019533">
    <property type="entry name" value="Peptidase_S26"/>
</dbReference>
<evidence type="ECO:0000256" key="2">
    <source>
        <dbReference type="ARBA" id="ARBA00004401"/>
    </source>
</evidence>
<keyword evidence="5 7" id="KW-0378">Hydrolase</keyword>
<evidence type="ECO:0000256" key="7">
    <source>
        <dbReference type="RuleBase" id="RU362042"/>
    </source>
</evidence>
<accession>A0AAW3X082</accession>
<reference evidence="10 11" key="1">
    <citation type="submission" date="2020-08" db="EMBL/GenBank/DDBJ databases">
        <title>Genome public.</title>
        <authorList>
            <person name="Liu C."/>
            <person name="Sun Q."/>
        </authorList>
    </citation>
    <scope>NUCLEOTIDE SEQUENCE [LARGE SCALE GENOMIC DNA]</scope>
    <source>
        <strain evidence="10 11">BX14</strain>
    </source>
</reference>
<dbReference type="GO" id="GO:0006465">
    <property type="term" value="P:signal peptide processing"/>
    <property type="evidence" value="ECO:0007669"/>
    <property type="project" value="InterPro"/>
</dbReference>
<dbReference type="Pfam" id="PF10502">
    <property type="entry name" value="Peptidase_S26"/>
    <property type="match status" value="1"/>
</dbReference>
<comment type="subcellular location">
    <subcellularLocation>
        <location evidence="2">Cell membrane</location>
        <topology evidence="2">Single-pass type II membrane protein</topology>
    </subcellularLocation>
    <subcellularLocation>
        <location evidence="7">Membrane</location>
        <topology evidence="7">Single-pass type II membrane protein</topology>
    </subcellularLocation>
</comment>
<gene>
    <name evidence="10" type="primary">lepB</name>
    <name evidence="10" type="ORF">H8S19_02745</name>
</gene>
<feature type="domain" description="Peptidase S26" evidence="9">
    <location>
        <begin position="34"/>
        <end position="195"/>
    </location>
</feature>
<evidence type="ECO:0000259" key="9">
    <source>
        <dbReference type="Pfam" id="PF10502"/>
    </source>
</evidence>
<keyword evidence="7" id="KW-0645">Protease</keyword>